<accession>A0A8X7WHW8</accession>
<protein>
    <submittedName>
        <fullName evidence="1">Uncharacterized protein</fullName>
    </submittedName>
</protein>
<dbReference type="Proteomes" id="UP000886595">
    <property type="component" value="Unassembled WGS sequence"/>
</dbReference>
<evidence type="ECO:0000313" key="2">
    <source>
        <dbReference type="Proteomes" id="UP000886595"/>
    </source>
</evidence>
<reference evidence="1 2" key="1">
    <citation type="submission" date="2020-02" db="EMBL/GenBank/DDBJ databases">
        <authorList>
            <person name="Ma Q."/>
            <person name="Huang Y."/>
            <person name="Song X."/>
            <person name="Pei D."/>
        </authorList>
    </citation>
    <scope>NUCLEOTIDE SEQUENCE [LARGE SCALE GENOMIC DNA]</scope>
    <source>
        <strain evidence="1">Sxm20200214</strain>
        <tissue evidence="1">Leaf</tissue>
    </source>
</reference>
<dbReference type="AlphaFoldDB" id="A0A8X7WHW8"/>
<gene>
    <name evidence="1" type="ORF">Bca52824_011346</name>
</gene>
<evidence type="ECO:0000313" key="1">
    <source>
        <dbReference type="EMBL" id="KAG2328618.1"/>
    </source>
</evidence>
<dbReference type="EMBL" id="JAAMPC010000002">
    <property type="protein sequence ID" value="KAG2328618.1"/>
    <property type="molecule type" value="Genomic_DNA"/>
</dbReference>
<name>A0A8X7WHW8_BRACI</name>
<comment type="caution">
    <text evidence="1">The sequence shown here is derived from an EMBL/GenBank/DDBJ whole genome shotgun (WGS) entry which is preliminary data.</text>
</comment>
<organism evidence="1 2">
    <name type="scientific">Brassica carinata</name>
    <name type="common">Ethiopian mustard</name>
    <name type="synonym">Abyssinian cabbage</name>
    <dbReference type="NCBI Taxonomy" id="52824"/>
    <lineage>
        <taxon>Eukaryota</taxon>
        <taxon>Viridiplantae</taxon>
        <taxon>Streptophyta</taxon>
        <taxon>Embryophyta</taxon>
        <taxon>Tracheophyta</taxon>
        <taxon>Spermatophyta</taxon>
        <taxon>Magnoliopsida</taxon>
        <taxon>eudicotyledons</taxon>
        <taxon>Gunneridae</taxon>
        <taxon>Pentapetalae</taxon>
        <taxon>rosids</taxon>
        <taxon>malvids</taxon>
        <taxon>Brassicales</taxon>
        <taxon>Brassicaceae</taxon>
        <taxon>Brassiceae</taxon>
        <taxon>Brassica</taxon>
    </lineage>
</organism>
<proteinExistence type="predicted"/>
<sequence length="176" mass="20105">MTAYPIFYGDDVKLWISMMERLFHGNILWNSEKLEFKIYGRRSRRFCSFETIELEDLGTKSDAENSLHAEETDTKEDEDTDAVAACETMLIAPVLDSVSTESELLFQTPEVIDEVIQQSQVPISFLVSRPGDMMSGVYGMDVVVENQNLEIKAVEKKLFDDFHENFCFGYLCKGAE</sequence>
<keyword evidence="2" id="KW-1185">Reference proteome</keyword>